<dbReference type="EMBL" id="BK015867">
    <property type="protein sequence ID" value="DAD70560.1"/>
    <property type="molecule type" value="Genomic_DNA"/>
</dbReference>
<evidence type="ECO:0000313" key="1">
    <source>
        <dbReference type="EMBL" id="DAD70560.1"/>
    </source>
</evidence>
<accession>A0A8S5LL37</accession>
<sequence>MYYLEITKDAETSLPVSLNTKIVNHAVKIESYGITNDWINVYRIDEREYDGDTEDLNSDLNYIKDELQKLLADGYTAIWTKD</sequence>
<proteinExistence type="predicted"/>
<protein>
    <submittedName>
        <fullName evidence="1">Uncharacterized protein</fullName>
    </submittedName>
</protein>
<reference evidence="1" key="1">
    <citation type="journal article" date="2021" name="Proc. Natl. Acad. Sci. U.S.A.">
        <title>A Catalog of Tens of Thousands of Viruses from Human Metagenomes Reveals Hidden Associations with Chronic Diseases.</title>
        <authorList>
            <person name="Tisza M.J."/>
            <person name="Buck C.B."/>
        </authorList>
    </citation>
    <scope>NUCLEOTIDE SEQUENCE</scope>
    <source>
        <strain evidence="1">CtcPV5</strain>
    </source>
</reference>
<organism evidence="1">
    <name type="scientific">Siphoviridae sp. ctcPV5</name>
    <dbReference type="NCBI Taxonomy" id="2827582"/>
    <lineage>
        <taxon>Viruses</taxon>
        <taxon>Duplodnaviria</taxon>
        <taxon>Heunggongvirae</taxon>
        <taxon>Uroviricota</taxon>
        <taxon>Caudoviricetes</taxon>
    </lineage>
</organism>
<name>A0A8S5LL37_9CAUD</name>